<comment type="pathway">
    <text evidence="5">Cofactor biosynthesis; ubiquinone biosynthesis.</text>
</comment>
<dbReference type="Proteomes" id="UP000199561">
    <property type="component" value="Unassembled WGS sequence"/>
</dbReference>
<reference evidence="7 8" key="1">
    <citation type="submission" date="2016-10" db="EMBL/GenBank/DDBJ databases">
        <authorList>
            <person name="de Groot N.N."/>
        </authorList>
    </citation>
    <scope>NUCLEOTIDE SEQUENCE [LARGE SCALE GENOMIC DNA]</scope>
    <source>
        <strain evidence="7 8">Nm146</strain>
    </source>
</reference>
<dbReference type="InterPro" id="IPR028978">
    <property type="entry name" value="Chorismate_lyase_/UTRA_dom_sf"/>
</dbReference>
<evidence type="ECO:0000256" key="5">
    <source>
        <dbReference type="HAMAP-Rule" id="MF_01632"/>
    </source>
</evidence>
<dbReference type="SUPFAM" id="SSF64288">
    <property type="entry name" value="Chorismate lyase-like"/>
    <property type="match status" value="1"/>
</dbReference>
<organism evidence="7 8">
    <name type="scientific">Nitrosomonas nitrosa</name>
    <dbReference type="NCBI Taxonomy" id="52442"/>
    <lineage>
        <taxon>Bacteria</taxon>
        <taxon>Pseudomonadati</taxon>
        <taxon>Pseudomonadota</taxon>
        <taxon>Betaproteobacteria</taxon>
        <taxon>Nitrosomonadales</taxon>
        <taxon>Nitrosomonadaceae</taxon>
        <taxon>Nitrosomonas</taxon>
    </lineage>
</organism>
<dbReference type="RefSeq" id="WP_090672075.1">
    <property type="nucleotide sequence ID" value="NZ_CAJNAP010000055.1"/>
</dbReference>
<evidence type="ECO:0000256" key="4">
    <source>
        <dbReference type="ARBA" id="ARBA00023317"/>
    </source>
</evidence>
<comment type="subcellular location">
    <subcellularLocation>
        <location evidence="5">Cytoplasm</location>
    </subcellularLocation>
</comment>
<reference evidence="6" key="2">
    <citation type="submission" date="2021-02" db="EMBL/GenBank/DDBJ databases">
        <authorList>
            <person name="Han P."/>
        </authorList>
    </citation>
    <scope>NUCLEOTIDE SEQUENCE</scope>
    <source>
        <strain evidence="6">Nitrosomonas nitrosa 18-3D</strain>
    </source>
</reference>
<evidence type="ECO:0000256" key="1">
    <source>
        <dbReference type="ARBA" id="ARBA00022490"/>
    </source>
</evidence>
<dbReference type="GO" id="GO:0008813">
    <property type="term" value="F:chorismate lyase activity"/>
    <property type="evidence" value="ECO:0007669"/>
    <property type="project" value="UniProtKB-UniRule"/>
</dbReference>
<evidence type="ECO:0000313" key="6">
    <source>
        <dbReference type="EMBL" id="CAE6518839.1"/>
    </source>
</evidence>
<dbReference type="EMBL" id="CAJNAP010000055">
    <property type="protein sequence ID" value="CAE6518839.1"/>
    <property type="molecule type" value="Genomic_DNA"/>
</dbReference>
<feature type="binding site" evidence="5">
    <location>
        <position position="72"/>
    </location>
    <ligand>
        <name>substrate</name>
    </ligand>
</feature>
<evidence type="ECO:0000313" key="8">
    <source>
        <dbReference type="Proteomes" id="UP000199561"/>
    </source>
</evidence>
<dbReference type="Pfam" id="PF04345">
    <property type="entry name" value="Chor_lyase"/>
    <property type="match status" value="1"/>
</dbReference>
<dbReference type="PANTHER" id="PTHR38683">
    <property type="entry name" value="CHORISMATE PYRUVATE-LYASE"/>
    <property type="match status" value="1"/>
</dbReference>
<sequence length="180" mass="20722">MSANSPLAWHPAPITAPIDIRWWLLHRDSLTRLIQQRCGQFSVDPVFQSLAPACNDELNIMNLRRDELALVREVYLYCGDTPVVFAHSVVARKHLQGAWRGLSRLGNRSLGTMLFSNPLIHRAEFGYKQLNSYHPLFKRACQRLRAPPAHLWARRSRFTSEEQPILVTEVFLPAIRELTI</sequence>
<keyword evidence="1 5" id="KW-0963">Cytoplasm</keyword>
<feature type="binding site" evidence="5">
    <location>
        <position position="110"/>
    </location>
    <ligand>
        <name>substrate</name>
    </ligand>
</feature>
<dbReference type="EC" id="4.1.3.40" evidence="5"/>
<dbReference type="AlphaFoldDB" id="A0A1I4U2Z7"/>
<dbReference type="InterPro" id="IPR007440">
    <property type="entry name" value="Chorismate--pyruvate_lyase"/>
</dbReference>
<comment type="similarity">
    <text evidence="5">Belongs to the UbiC family.</text>
</comment>
<protein>
    <recommendedName>
        <fullName evidence="5">Probable chorismate pyruvate-lyase</fullName>
        <shortName evidence="5">CL</shortName>
        <shortName evidence="5">CPL</shortName>
        <ecNumber evidence="5">4.1.3.40</ecNumber>
    </recommendedName>
</protein>
<dbReference type="Proteomes" id="UP000601736">
    <property type="component" value="Unassembled WGS sequence"/>
</dbReference>
<keyword evidence="4 5" id="KW-0670">Pyruvate</keyword>
<feature type="binding site" evidence="5">
    <location>
        <position position="169"/>
    </location>
    <ligand>
        <name>substrate</name>
    </ligand>
</feature>
<dbReference type="GO" id="GO:0042866">
    <property type="term" value="P:pyruvate biosynthetic process"/>
    <property type="evidence" value="ECO:0007669"/>
    <property type="project" value="UniProtKB-UniRule"/>
</dbReference>
<dbReference type="STRING" id="52442.SAMN05421880_13811"/>
<proteinExistence type="inferred from homology"/>
<evidence type="ECO:0000313" key="7">
    <source>
        <dbReference type="EMBL" id="SFM83384.1"/>
    </source>
</evidence>
<name>A0A1I4U2Z7_9PROT</name>
<comment type="catalytic activity">
    <reaction evidence="5">
        <text>chorismate = 4-hydroxybenzoate + pyruvate</text>
        <dbReference type="Rhea" id="RHEA:16505"/>
        <dbReference type="ChEBI" id="CHEBI:15361"/>
        <dbReference type="ChEBI" id="CHEBI:17879"/>
        <dbReference type="ChEBI" id="CHEBI:29748"/>
        <dbReference type="EC" id="4.1.3.40"/>
    </reaction>
</comment>
<comment type="function">
    <text evidence="5">Removes the pyruvyl group from chorismate, with concomitant aromatization of the ring, to provide 4-hydroxybenzoate (4HB) for the ubiquinone pathway.</text>
</comment>
<evidence type="ECO:0000256" key="2">
    <source>
        <dbReference type="ARBA" id="ARBA00022688"/>
    </source>
</evidence>
<keyword evidence="8" id="KW-1185">Reference proteome</keyword>
<evidence type="ECO:0000256" key="3">
    <source>
        <dbReference type="ARBA" id="ARBA00023239"/>
    </source>
</evidence>
<dbReference type="Gene3D" id="3.40.1410.10">
    <property type="entry name" value="Chorismate lyase-like"/>
    <property type="match status" value="1"/>
</dbReference>
<comment type="caution">
    <text evidence="5">Lacks conserved residue(s) required for the propagation of feature annotation.</text>
</comment>
<dbReference type="PANTHER" id="PTHR38683:SF1">
    <property type="entry name" value="CHORISMATE PYRUVATE-LYASE"/>
    <property type="match status" value="1"/>
</dbReference>
<gene>
    <name evidence="5 6" type="primary">ubiC</name>
    <name evidence="6" type="ORF">NMYAN_90071</name>
    <name evidence="7" type="ORF">SAMN05421880_13811</name>
</gene>
<dbReference type="EMBL" id="FOUF01000038">
    <property type="protein sequence ID" value="SFM83384.1"/>
    <property type="molecule type" value="Genomic_DNA"/>
</dbReference>
<accession>A0A1I4U2Z7</accession>
<keyword evidence="2 5" id="KW-0831">Ubiquinone biosynthesis</keyword>
<dbReference type="GO" id="GO:0005829">
    <property type="term" value="C:cytosol"/>
    <property type="evidence" value="ECO:0007669"/>
    <property type="project" value="TreeGrafter"/>
</dbReference>
<dbReference type="GO" id="GO:0006744">
    <property type="term" value="P:ubiquinone biosynthetic process"/>
    <property type="evidence" value="ECO:0007669"/>
    <property type="project" value="UniProtKB-UniRule"/>
</dbReference>
<dbReference type="UniPathway" id="UPA00232"/>
<keyword evidence="3 5" id="KW-0456">Lyase</keyword>
<dbReference type="HAMAP" id="MF_01632">
    <property type="entry name" value="UbiC"/>
    <property type="match status" value="1"/>
</dbReference>